<keyword evidence="1" id="KW-0812">Transmembrane</keyword>
<keyword evidence="1" id="KW-0472">Membrane</keyword>
<dbReference type="EMBL" id="WNYA01000007">
    <property type="protein sequence ID" value="KAG8560275.1"/>
    <property type="molecule type" value="Genomic_DNA"/>
</dbReference>
<keyword evidence="3" id="KW-1185">Reference proteome</keyword>
<evidence type="ECO:0000256" key="1">
    <source>
        <dbReference type="SAM" id="Phobius"/>
    </source>
</evidence>
<accession>A0AAV7AHJ9</accession>
<dbReference type="Proteomes" id="UP000824782">
    <property type="component" value="Unassembled WGS sequence"/>
</dbReference>
<sequence>MQLGCLADNKGESTKHHFIFWVVTGEQLLFCMMPHPFLHFLLLFLIHLIEEPYRNRHGCVCGFFFYGLEKYSL</sequence>
<reference evidence="2" key="1">
    <citation type="thesis" date="2020" institute="ProQuest LLC" country="789 East Eisenhower Parkway, Ann Arbor, MI, USA">
        <title>Comparative Genomics and Chromosome Evolution.</title>
        <authorList>
            <person name="Mudd A.B."/>
        </authorList>
    </citation>
    <scope>NUCLEOTIDE SEQUENCE</scope>
    <source>
        <strain evidence="2">237g6f4</strain>
        <tissue evidence="2">Blood</tissue>
    </source>
</reference>
<dbReference type="AlphaFoldDB" id="A0AAV7AHJ9"/>
<name>A0AAV7AHJ9_ENGPU</name>
<protein>
    <submittedName>
        <fullName evidence="2">Uncharacterized protein</fullName>
    </submittedName>
</protein>
<comment type="caution">
    <text evidence="2">The sequence shown here is derived from an EMBL/GenBank/DDBJ whole genome shotgun (WGS) entry which is preliminary data.</text>
</comment>
<keyword evidence="1" id="KW-1133">Transmembrane helix</keyword>
<gene>
    <name evidence="2" type="ORF">GDO81_014876</name>
</gene>
<proteinExistence type="predicted"/>
<feature type="transmembrane region" description="Helical" evidence="1">
    <location>
        <begin position="18"/>
        <end position="46"/>
    </location>
</feature>
<evidence type="ECO:0000313" key="3">
    <source>
        <dbReference type="Proteomes" id="UP000824782"/>
    </source>
</evidence>
<organism evidence="2 3">
    <name type="scientific">Engystomops pustulosus</name>
    <name type="common">Tungara frog</name>
    <name type="synonym">Physalaemus pustulosus</name>
    <dbReference type="NCBI Taxonomy" id="76066"/>
    <lineage>
        <taxon>Eukaryota</taxon>
        <taxon>Metazoa</taxon>
        <taxon>Chordata</taxon>
        <taxon>Craniata</taxon>
        <taxon>Vertebrata</taxon>
        <taxon>Euteleostomi</taxon>
        <taxon>Amphibia</taxon>
        <taxon>Batrachia</taxon>
        <taxon>Anura</taxon>
        <taxon>Neobatrachia</taxon>
        <taxon>Hyloidea</taxon>
        <taxon>Leptodactylidae</taxon>
        <taxon>Leiuperinae</taxon>
        <taxon>Engystomops</taxon>
    </lineage>
</organism>
<evidence type="ECO:0000313" key="2">
    <source>
        <dbReference type="EMBL" id="KAG8560275.1"/>
    </source>
</evidence>